<evidence type="ECO:0000313" key="4">
    <source>
        <dbReference type="Proteomes" id="UP000217758"/>
    </source>
</evidence>
<proteinExistence type="inferred from homology"/>
<dbReference type="RefSeq" id="WP_128833965.1">
    <property type="nucleotide sequence ID" value="NZ_AP014612.1"/>
</dbReference>
<dbReference type="Proteomes" id="UP000217758">
    <property type="component" value="Chromosome"/>
</dbReference>
<comment type="similarity">
    <text evidence="1">Belongs to the YciI family.</text>
</comment>
<dbReference type="PANTHER" id="PTHR37828">
    <property type="entry name" value="GSR2449 PROTEIN"/>
    <property type="match status" value="1"/>
</dbReference>
<dbReference type="Gene3D" id="3.30.70.1060">
    <property type="entry name" value="Dimeric alpha+beta barrel"/>
    <property type="match status" value="1"/>
</dbReference>
<dbReference type="PANTHER" id="PTHR37828:SF1">
    <property type="entry name" value="YCII-RELATED DOMAIN-CONTAINING PROTEIN"/>
    <property type="match status" value="1"/>
</dbReference>
<sequence length="95" mass="10891">MFVINLTYQKNLSEVEKHLEAHIQFLDKYYASGHFIASGRKNPRTGGIILAKAADLAEIERIISEDPFKINEIASYDIIEFYPTKLSKAFEKVLK</sequence>
<dbReference type="AlphaFoldDB" id="A0A1L7LM57"/>
<evidence type="ECO:0000256" key="1">
    <source>
        <dbReference type="ARBA" id="ARBA00007689"/>
    </source>
</evidence>
<gene>
    <name evidence="3" type="ORF">SRT_20440</name>
</gene>
<evidence type="ECO:0000259" key="2">
    <source>
        <dbReference type="Pfam" id="PF03795"/>
    </source>
</evidence>
<feature type="domain" description="YCII-related" evidence="2">
    <location>
        <begin position="1"/>
        <end position="81"/>
    </location>
</feature>
<dbReference type="InterPro" id="IPR011008">
    <property type="entry name" value="Dimeric_a/b-barrel"/>
</dbReference>
<keyword evidence="4" id="KW-1185">Reference proteome</keyword>
<organism evidence="3 4">
    <name type="scientific">Streptococcus troglodytae</name>
    <dbReference type="NCBI Taxonomy" id="1111760"/>
    <lineage>
        <taxon>Bacteria</taxon>
        <taxon>Bacillati</taxon>
        <taxon>Bacillota</taxon>
        <taxon>Bacilli</taxon>
        <taxon>Lactobacillales</taxon>
        <taxon>Streptococcaceae</taxon>
        <taxon>Streptococcus</taxon>
    </lineage>
</organism>
<dbReference type="EMBL" id="AP014612">
    <property type="protein sequence ID" value="BAQ25305.1"/>
    <property type="molecule type" value="Genomic_DNA"/>
</dbReference>
<reference evidence="3 4" key="1">
    <citation type="journal article" date="2016" name="Microbiol. Immunol.">
        <title>Complete genome sequence of Streptococcus troglodytae TKU31 isolated from the oral cavity of a chimpanzee (Pan troglodytes).</title>
        <authorList>
            <person name="Okamoto M."/>
            <person name="Naito M."/>
            <person name="Miyanohara M."/>
            <person name="Imai S."/>
            <person name="Nomura Y."/>
            <person name="Saito W."/>
            <person name="Momoi Y."/>
            <person name="Takada K."/>
            <person name="Miyabe-Nishiwaki T."/>
            <person name="Tomonaga M."/>
            <person name="Hanada N."/>
        </authorList>
    </citation>
    <scope>NUCLEOTIDE SEQUENCE [LARGE SCALE GENOMIC DNA]</scope>
    <source>
        <strain evidence="4">TKU 31</strain>
    </source>
</reference>
<dbReference type="Pfam" id="PF03795">
    <property type="entry name" value="YCII"/>
    <property type="match status" value="1"/>
</dbReference>
<protein>
    <submittedName>
        <fullName evidence="3">YCII-like protein</fullName>
    </submittedName>
</protein>
<accession>A0A1L7LM57</accession>
<dbReference type="KEGG" id="strg:SRT_20440"/>
<dbReference type="SUPFAM" id="SSF54909">
    <property type="entry name" value="Dimeric alpha+beta barrel"/>
    <property type="match status" value="1"/>
</dbReference>
<dbReference type="InterPro" id="IPR005545">
    <property type="entry name" value="YCII"/>
</dbReference>
<name>A0A1L7LM57_9STRE</name>
<evidence type="ECO:0000313" key="3">
    <source>
        <dbReference type="EMBL" id="BAQ25305.1"/>
    </source>
</evidence>